<sequence length="174" mass="19906">MPKTPLFIVTGASCVGKSSVVPYLRSLLPEFVILDMHPEESLDSSLSLGPVLHMAYQISMNNRGTVLVGTLTPEDVIESGCRELFSQVYFMNLHCNDEIREHRLRDRGATQEMIWSNTRLAHRLLHSENFTFSPPISTIDTTAYSPEEAGKLIRKWVRNYWSSRYPLEIRAYTN</sequence>
<dbReference type="RefSeq" id="WP_091155514.1">
    <property type="nucleotide sequence ID" value="NZ_JBHTKX010000001.1"/>
</dbReference>
<protein>
    <submittedName>
        <fullName evidence="1">AAA family ATPase</fullName>
    </submittedName>
</protein>
<reference evidence="2" key="1">
    <citation type="journal article" date="2019" name="Int. J. Syst. Evol. Microbiol.">
        <title>The Global Catalogue of Microorganisms (GCM) 10K type strain sequencing project: providing services to taxonomists for standard genome sequencing and annotation.</title>
        <authorList>
            <consortium name="The Broad Institute Genomics Platform"/>
            <consortium name="The Broad Institute Genome Sequencing Center for Infectious Disease"/>
            <person name="Wu L."/>
            <person name="Ma J."/>
        </authorList>
    </citation>
    <scope>NUCLEOTIDE SEQUENCE [LARGE SCALE GENOMIC DNA]</scope>
    <source>
        <strain evidence="2">CCUG 53519</strain>
    </source>
</reference>
<comment type="caution">
    <text evidence="1">The sequence shown here is derived from an EMBL/GenBank/DDBJ whole genome shotgun (WGS) entry which is preliminary data.</text>
</comment>
<accession>A0ABW3Q2I0</accession>
<evidence type="ECO:0000313" key="2">
    <source>
        <dbReference type="Proteomes" id="UP001597169"/>
    </source>
</evidence>
<dbReference type="Proteomes" id="UP001597169">
    <property type="component" value="Unassembled WGS sequence"/>
</dbReference>
<gene>
    <name evidence="1" type="ORF">ACFQ3J_09390</name>
</gene>
<dbReference type="InterPro" id="IPR027417">
    <property type="entry name" value="P-loop_NTPase"/>
</dbReference>
<dbReference type="EMBL" id="JBHTKX010000001">
    <property type="protein sequence ID" value="MFD1128385.1"/>
    <property type="molecule type" value="Genomic_DNA"/>
</dbReference>
<name>A0ABW3Q2I0_9BACL</name>
<proteinExistence type="predicted"/>
<evidence type="ECO:0000313" key="1">
    <source>
        <dbReference type="EMBL" id="MFD1128385.1"/>
    </source>
</evidence>
<organism evidence="1 2">
    <name type="scientific">Paenibacillus provencensis</name>
    <dbReference type="NCBI Taxonomy" id="441151"/>
    <lineage>
        <taxon>Bacteria</taxon>
        <taxon>Bacillati</taxon>
        <taxon>Bacillota</taxon>
        <taxon>Bacilli</taxon>
        <taxon>Bacillales</taxon>
        <taxon>Paenibacillaceae</taxon>
        <taxon>Paenibacillus</taxon>
    </lineage>
</organism>
<dbReference type="Gene3D" id="3.40.50.300">
    <property type="entry name" value="P-loop containing nucleotide triphosphate hydrolases"/>
    <property type="match status" value="1"/>
</dbReference>
<dbReference type="SUPFAM" id="SSF52540">
    <property type="entry name" value="P-loop containing nucleoside triphosphate hydrolases"/>
    <property type="match status" value="1"/>
</dbReference>
<keyword evidence="2" id="KW-1185">Reference proteome</keyword>